<evidence type="ECO:0000313" key="3">
    <source>
        <dbReference type="EMBL" id="TQL77706.1"/>
    </source>
</evidence>
<accession>A0A543AYQ3</accession>
<dbReference type="InParanoid" id="A0A543AYQ3"/>
<feature type="region of interest" description="Disordered" evidence="1">
    <location>
        <begin position="34"/>
        <end position="71"/>
    </location>
</feature>
<dbReference type="AlphaFoldDB" id="A0A543AYQ3"/>
<dbReference type="EMBL" id="VFOW01000001">
    <property type="protein sequence ID" value="TQL77706.1"/>
    <property type="molecule type" value="Genomic_DNA"/>
</dbReference>
<keyword evidence="2" id="KW-1133">Transmembrane helix</keyword>
<reference evidence="3 4" key="1">
    <citation type="submission" date="2019-06" db="EMBL/GenBank/DDBJ databases">
        <title>Sequencing the genomes of 1000 actinobacteria strains.</title>
        <authorList>
            <person name="Klenk H.-P."/>
        </authorList>
    </citation>
    <scope>NUCLEOTIDE SEQUENCE [LARGE SCALE GENOMIC DNA]</scope>
    <source>
        <strain evidence="3 4">DSM 45928</strain>
    </source>
</reference>
<evidence type="ECO:0000256" key="1">
    <source>
        <dbReference type="SAM" id="MobiDB-lite"/>
    </source>
</evidence>
<organism evidence="3 4">
    <name type="scientific">Stackebrandtia endophytica</name>
    <dbReference type="NCBI Taxonomy" id="1496996"/>
    <lineage>
        <taxon>Bacteria</taxon>
        <taxon>Bacillati</taxon>
        <taxon>Actinomycetota</taxon>
        <taxon>Actinomycetes</taxon>
        <taxon>Glycomycetales</taxon>
        <taxon>Glycomycetaceae</taxon>
        <taxon>Stackebrandtia</taxon>
    </lineage>
</organism>
<keyword evidence="4" id="KW-1185">Reference proteome</keyword>
<comment type="caution">
    <text evidence="3">The sequence shown here is derived from an EMBL/GenBank/DDBJ whole genome shotgun (WGS) entry which is preliminary data.</text>
</comment>
<gene>
    <name evidence="3" type="ORF">FB566_3269</name>
</gene>
<proteinExistence type="predicted"/>
<sequence>MSTGAILGIVIGAIVLLLLLGLGFFLLLGSGNNSSGDLEEPTQPGDTTAQEPTQDGEQPQDPNADIPGDGTFVVGEDVQPGEYRAVVPEDSYLCYWERLSDTTGDFEDIITNGIAEAGDEVMVTIEESDRAFGSEGCGSWNRA</sequence>
<name>A0A543AYQ3_9ACTN</name>
<protein>
    <submittedName>
        <fullName evidence="3">Uncharacterized protein</fullName>
    </submittedName>
</protein>
<feature type="transmembrane region" description="Helical" evidence="2">
    <location>
        <begin position="6"/>
        <end position="28"/>
    </location>
</feature>
<feature type="compositionally biased region" description="Polar residues" evidence="1">
    <location>
        <begin position="44"/>
        <end position="61"/>
    </location>
</feature>
<keyword evidence="2" id="KW-0472">Membrane</keyword>
<evidence type="ECO:0000313" key="4">
    <source>
        <dbReference type="Proteomes" id="UP000317043"/>
    </source>
</evidence>
<evidence type="ECO:0000256" key="2">
    <source>
        <dbReference type="SAM" id="Phobius"/>
    </source>
</evidence>
<keyword evidence="2" id="KW-0812">Transmembrane</keyword>
<dbReference type="Proteomes" id="UP000317043">
    <property type="component" value="Unassembled WGS sequence"/>
</dbReference>